<dbReference type="Proteomes" id="UP001331761">
    <property type="component" value="Unassembled WGS sequence"/>
</dbReference>
<evidence type="ECO:0000313" key="2">
    <source>
        <dbReference type="EMBL" id="KAK5979992.1"/>
    </source>
</evidence>
<evidence type="ECO:0000256" key="1">
    <source>
        <dbReference type="SAM" id="MobiDB-lite"/>
    </source>
</evidence>
<organism evidence="2 3">
    <name type="scientific">Trichostrongylus colubriformis</name>
    <name type="common">Black scour worm</name>
    <dbReference type="NCBI Taxonomy" id="6319"/>
    <lineage>
        <taxon>Eukaryota</taxon>
        <taxon>Metazoa</taxon>
        <taxon>Ecdysozoa</taxon>
        <taxon>Nematoda</taxon>
        <taxon>Chromadorea</taxon>
        <taxon>Rhabditida</taxon>
        <taxon>Rhabditina</taxon>
        <taxon>Rhabditomorpha</taxon>
        <taxon>Strongyloidea</taxon>
        <taxon>Trichostrongylidae</taxon>
        <taxon>Trichostrongylus</taxon>
    </lineage>
</organism>
<proteinExistence type="predicted"/>
<keyword evidence="3" id="KW-1185">Reference proteome</keyword>
<dbReference type="EMBL" id="WIXE01007861">
    <property type="protein sequence ID" value="KAK5979992.1"/>
    <property type="molecule type" value="Genomic_DNA"/>
</dbReference>
<dbReference type="AlphaFoldDB" id="A0AAN8FSK0"/>
<gene>
    <name evidence="2" type="ORF">GCK32_000093</name>
</gene>
<reference evidence="2 3" key="1">
    <citation type="submission" date="2019-10" db="EMBL/GenBank/DDBJ databases">
        <title>Assembly and Annotation for the nematode Trichostrongylus colubriformis.</title>
        <authorList>
            <person name="Martin J."/>
        </authorList>
    </citation>
    <scope>NUCLEOTIDE SEQUENCE [LARGE SCALE GENOMIC DNA]</scope>
    <source>
        <strain evidence="2">G859</strain>
        <tissue evidence="2">Whole worm</tissue>
    </source>
</reference>
<evidence type="ECO:0000313" key="3">
    <source>
        <dbReference type="Proteomes" id="UP001331761"/>
    </source>
</evidence>
<comment type="caution">
    <text evidence="2">The sequence shown here is derived from an EMBL/GenBank/DDBJ whole genome shotgun (WGS) entry which is preliminary data.</text>
</comment>
<feature type="region of interest" description="Disordered" evidence="1">
    <location>
        <begin position="155"/>
        <end position="197"/>
    </location>
</feature>
<name>A0AAN8FSK0_TRICO</name>
<feature type="compositionally biased region" description="Low complexity" evidence="1">
    <location>
        <begin position="184"/>
        <end position="197"/>
    </location>
</feature>
<feature type="compositionally biased region" description="Basic and acidic residues" evidence="1">
    <location>
        <begin position="171"/>
        <end position="183"/>
    </location>
</feature>
<sequence length="197" mass="22482">MQTLQRQIRQARMVTITEVGKVEKALENYNAENLDSDTPGVEEIPARVETNMEGAHGLVDQEHKGLVIVHIPLVVDHLKEKYGDKQALIDELLGKLHSARARSSRLEEKQLPVKFTVEVQKHVQRQNPRYEQGNAWDTSNLPAAAKVYIKSELKKMADEPNADVNDQPDEVTMKPENDDHNEQPRQQALQPQQRQQD</sequence>
<accession>A0AAN8FSK0</accession>
<protein>
    <submittedName>
        <fullName evidence="2">Uncharacterized protein</fullName>
    </submittedName>
</protein>